<keyword evidence="4" id="KW-0808">Transferase</keyword>
<dbReference type="Proteomes" id="UP000317550">
    <property type="component" value="Chromosome"/>
</dbReference>
<keyword evidence="2" id="KW-1003">Cell membrane</keyword>
<reference evidence="10" key="1">
    <citation type="submission" date="2019-07" db="EMBL/GenBank/DDBJ databases">
        <title>Chitinimonas sp. nov., isolated from Ny-Alesund, arctica soil.</title>
        <authorList>
            <person name="Xu Q."/>
            <person name="Peng F."/>
        </authorList>
    </citation>
    <scope>NUCLEOTIDE SEQUENCE [LARGE SCALE GENOMIC DNA]</scope>
    <source>
        <strain evidence="10">R3-44</strain>
    </source>
</reference>
<feature type="transmembrane region" description="Helical" evidence="8">
    <location>
        <begin position="336"/>
        <end position="352"/>
    </location>
</feature>
<keyword evidence="10" id="KW-1185">Reference proteome</keyword>
<organism evidence="9 10">
    <name type="scientific">Chitinimonas arctica</name>
    <dbReference type="NCBI Taxonomy" id="2594795"/>
    <lineage>
        <taxon>Bacteria</taxon>
        <taxon>Pseudomonadati</taxon>
        <taxon>Pseudomonadota</taxon>
        <taxon>Betaproteobacteria</taxon>
        <taxon>Neisseriales</taxon>
        <taxon>Chitinibacteraceae</taxon>
        <taxon>Chitinimonas</taxon>
    </lineage>
</organism>
<dbReference type="KEGG" id="cari:FNU76_04975"/>
<feature type="transmembrane region" description="Helical" evidence="8">
    <location>
        <begin position="132"/>
        <end position="153"/>
    </location>
</feature>
<evidence type="ECO:0008006" key="11">
    <source>
        <dbReference type="Google" id="ProtNLM"/>
    </source>
</evidence>
<keyword evidence="3" id="KW-0328">Glycosyltransferase</keyword>
<comment type="subcellular location">
    <subcellularLocation>
        <location evidence="1">Cell membrane</location>
        <topology evidence="1">Multi-pass membrane protein</topology>
    </subcellularLocation>
</comment>
<feature type="transmembrane region" description="Helical" evidence="8">
    <location>
        <begin position="160"/>
        <end position="176"/>
    </location>
</feature>
<evidence type="ECO:0000256" key="4">
    <source>
        <dbReference type="ARBA" id="ARBA00022679"/>
    </source>
</evidence>
<evidence type="ECO:0000256" key="1">
    <source>
        <dbReference type="ARBA" id="ARBA00004651"/>
    </source>
</evidence>
<keyword evidence="7 8" id="KW-0472">Membrane</keyword>
<keyword evidence="6 8" id="KW-1133">Transmembrane helix</keyword>
<feature type="transmembrane region" description="Helical" evidence="8">
    <location>
        <begin position="182"/>
        <end position="199"/>
    </location>
</feature>
<protein>
    <recommendedName>
        <fullName evidence="11">Glycosyltransferase family 39 protein</fullName>
    </recommendedName>
</protein>
<evidence type="ECO:0000313" key="10">
    <source>
        <dbReference type="Proteomes" id="UP000317550"/>
    </source>
</evidence>
<feature type="transmembrane region" description="Helical" evidence="8">
    <location>
        <begin position="384"/>
        <end position="407"/>
    </location>
</feature>
<dbReference type="PANTHER" id="PTHR33908:SF11">
    <property type="entry name" value="MEMBRANE PROTEIN"/>
    <property type="match status" value="1"/>
</dbReference>
<evidence type="ECO:0000256" key="6">
    <source>
        <dbReference type="ARBA" id="ARBA00022989"/>
    </source>
</evidence>
<dbReference type="GO" id="GO:0005886">
    <property type="term" value="C:plasma membrane"/>
    <property type="evidence" value="ECO:0007669"/>
    <property type="project" value="UniProtKB-SubCell"/>
</dbReference>
<feature type="transmembrane region" description="Helical" evidence="8">
    <location>
        <begin position="358"/>
        <end position="377"/>
    </location>
</feature>
<dbReference type="InterPro" id="IPR050297">
    <property type="entry name" value="LipidA_mod_glycosyltrf_83"/>
</dbReference>
<proteinExistence type="predicted"/>
<dbReference type="GO" id="GO:0009103">
    <property type="term" value="P:lipopolysaccharide biosynthetic process"/>
    <property type="evidence" value="ECO:0007669"/>
    <property type="project" value="UniProtKB-ARBA"/>
</dbReference>
<name>A0A516SC71_9NEIS</name>
<gene>
    <name evidence="9" type="ORF">FNU76_04975</name>
</gene>
<feature type="transmembrane region" description="Helical" evidence="8">
    <location>
        <begin position="427"/>
        <end position="448"/>
    </location>
</feature>
<feature type="transmembrane region" description="Helical" evidence="8">
    <location>
        <begin position="460"/>
        <end position="482"/>
    </location>
</feature>
<dbReference type="AlphaFoldDB" id="A0A516SC71"/>
<dbReference type="PANTHER" id="PTHR33908">
    <property type="entry name" value="MANNOSYLTRANSFERASE YKCB-RELATED"/>
    <property type="match status" value="1"/>
</dbReference>
<keyword evidence="5 8" id="KW-0812">Transmembrane</keyword>
<dbReference type="EMBL" id="CP041730">
    <property type="protein sequence ID" value="QDQ25752.1"/>
    <property type="molecule type" value="Genomic_DNA"/>
</dbReference>
<dbReference type="OrthoDB" id="8556356at2"/>
<dbReference type="RefSeq" id="WP_143856677.1">
    <property type="nucleotide sequence ID" value="NZ_CP041730.1"/>
</dbReference>
<feature type="transmembrane region" description="Helical" evidence="8">
    <location>
        <begin position="306"/>
        <end position="324"/>
    </location>
</feature>
<sequence>MLPFFMPTPRVADTSIDPPARLRHSPETRLAMLTYTPPHEQDLPPATEKPWLLLLLCLVWLLPGLLGREPLKPDETLVADIVRNLLDGGKWALPTVAGEAWLERGPLFYWVAAGCAWLGDTVGLPLHEGARLATGLFMALALWGTGLSARELIGRRHGRSAVLILIGSAGLLLPGHSLNGDVAVLAAWCWGIYALALAPRRPMQAAPLLGATMAVCGLAGSLAEPLLLLALALALTLFPAWRFRRYSLVLLIALSIALPLITAWPLALQQASDSAFGIWWDNYSLGFFGGFALLQALHPFGFYLQLLPWFAWPGWFLAAATVWMQGDRLMQPRFQLPLLAGGLALLCLVLSNSGRAGYALLLLPPLALIGAVGLDVLRRGVASFLNWFGVMTFGLLAIFLWIAWLAIQFGVPQRFSDRILSLAPSFTPHFGLGTALLITILTVAWVWAVSRRRTVGRQAVTNWAAGTTLCWGLAVAVAGNWVDARTSYRDFATAIAPQLPRQGCVASENLQPSQRAVLHYYLGLTTQRRELVTEPGCDWLLRQAGSEALSAPGGWREVWQGARPGDRNERYYLYRREATE</sequence>
<evidence type="ECO:0000313" key="9">
    <source>
        <dbReference type="EMBL" id="QDQ25752.1"/>
    </source>
</evidence>
<evidence type="ECO:0000256" key="3">
    <source>
        <dbReference type="ARBA" id="ARBA00022676"/>
    </source>
</evidence>
<feature type="transmembrane region" description="Helical" evidence="8">
    <location>
        <begin position="280"/>
        <end position="300"/>
    </location>
</feature>
<evidence type="ECO:0000256" key="7">
    <source>
        <dbReference type="ARBA" id="ARBA00023136"/>
    </source>
</evidence>
<evidence type="ECO:0000256" key="5">
    <source>
        <dbReference type="ARBA" id="ARBA00022692"/>
    </source>
</evidence>
<feature type="transmembrane region" description="Helical" evidence="8">
    <location>
        <begin position="246"/>
        <end position="268"/>
    </location>
</feature>
<evidence type="ECO:0000256" key="2">
    <source>
        <dbReference type="ARBA" id="ARBA00022475"/>
    </source>
</evidence>
<evidence type="ECO:0000256" key="8">
    <source>
        <dbReference type="SAM" id="Phobius"/>
    </source>
</evidence>
<accession>A0A516SC71</accession>
<feature type="transmembrane region" description="Helical" evidence="8">
    <location>
        <begin position="211"/>
        <end position="240"/>
    </location>
</feature>
<dbReference type="GO" id="GO:0016763">
    <property type="term" value="F:pentosyltransferase activity"/>
    <property type="evidence" value="ECO:0007669"/>
    <property type="project" value="TreeGrafter"/>
</dbReference>